<feature type="binding site" evidence="7">
    <location>
        <position position="197"/>
    </location>
    <ligand>
        <name>substrate</name>
    </ligand>
</feature>
<dbReference type="NCBIfam" id="TIGR00091">
    <property type="entry name" value="tRNA (guanosine(46)-N7)-methyltransferase TrmB"/>
    <property type="match status" value="1"/>
</dbReference>
<dbReference type="UniPathway" id="UPA00989"/>
<comment type="pathway">
    <text evidence="7">tRNA modification; N(7)-methylguanine-tRNA biosynthesis.</text>
</comment>
<evidence type="ECO:0000313" key="8">
    <source>
        <dbReference type="EMBL" id="SMQ85816.1"/>
    </source>
</evidence>
<dbReference type="HAMAP" id="MF_01057">
    <property type="entry name" value="tRNA_methyltr_TrmB"/>
    <property type="match status" value="1"/>
</dbReference>
<feature type="binding site" evidence="7">
    <location>
        <position position="139"/>
    </location>
    <ligand>
        <name>S-adenosyl-L-methionine</name>
        <dbReference type="ChEBI" id="CHEBI:59789"/>
    </ligand>
</feature>
<keyword evidence="5 7" id="KW-0949">S-adenosyl-L-methionine</keyword>
<dbReference type="InterPro" id="IPR029063">
    <property type="entry name" value="SAM-dependent_MTases_sf"/>
</dbReference>
<dbReference type="Proteomes" id="UP000194474">
    <property type="component" value="Unassembled WGS sequence"/>
</dbReference>
<dbReference type="PROSITE" id="PS51625">
    <property type="entry name" value="SAM_MT_TRMB"/>
    <property type="match status" value="1"/>
</dbReference>
<dbReference type="EMBL" id="FXWK01000002">
    <property type="protein sequence ID" value="SMQ85816.1"/>
    <property type="molecule type" value="Genomic_DNA"/>
</dbReference>
<dbReference type="EC" id="2.1.1.33" evidence="7"/>
<accession>A0A1Y6G6T2</accession>
<feature type="binding site" evidence="7">
    <location>
        <begin position="235"/>
        <end position="238"/>
    </location>
    <ligand>
        <name>substrate</name>
    </ligand>
</feature>
<evidence type="ECO:0000256" key="2">
    <source>
        <dbReference type="ARBA" id="ARBA00003015"/>
    </source>
</evidence>
<dbReference type="Pfam" id="PF02390">
    <property type="entry name" value="Methyltransf_4"/>
    <property type="match status" value="1"/>
</dbReference>
<evidence type="ECO:0000256" key="1">
    <source>
        <dbReference type="ARBA" id="ARBA00000142"/>
    </source>
</evidence>
<reference evidence="9" key="1">
    <citation type="submission" date="2017-04" db="EMBL/GenBank/DDBJ databases">
        <authorList>
            <person name="Varghese N."/>
            <person name="Submissions S."/>
        </authorList>
    </citation>
    <scope>NUCLEOTIDE SEQUENCE [LARGE SCALE GENOMIC DNA]</scope>
</reference>
<dbReference type="GO" id="GO:0008176">
    <property type="term" value="F:tRNA (guanine(46)-N7)-methyltransferase activity"/>
    <property type="evidence" value="ECO:0007669"/>
    <property type="project" value="UniProtKB-UniRule"/>
</dbReference>
<feature type="binding site" evidence="7">
    <location>
        <position position="112"/>
    </location>
    <ligand>
        <name>S-adenosyl-L-methionine</name>
        <dbReference type="ChEBI" id="CHEBI:59789"/>
    </ligand>
</feature>
<dbReference type="GO" id="GO:0043527">
    <property type="term" value="C:tRNA methyltransferase complex"/>
    <property type="evidence" value="ECO:0007669"/>
    <property type="project" value="TreeGrafter"/>
</dbReference>
<dbReference type="AlphaFoldDB" id="A0A1Y6G6T2"/>
<keyword evidence="6 7" id="KW-0819">tRNA processing</keyword>
<proteinExistence type="inferred from homology"/>
<evidence type="ECO:0000256" key="5">
    <source>
        <dbReference type="ARBA" id="ARBA00022691"/>
    </source>
</evidence>
<comment type="function">
    <text evidence="2 7">Catalyzes the formation of N(7)-methylguanine at position 46 (m7G46) in tRNA.</text>
</comment>
<comment type="catalytic activity">
    <reaction evidence="1 7">
        <text>guanosine(46) in tRNA + S-adenosyl-L-methionine = N(7)-methylguanosine(46) in tRNA + S-adenosyl-L-homocysteine</text>
        <dbReference type="Rhea" id="RHEA:42708"/>
        <dbReference type="Rhea" id="RHEA-COMP:10188"/>
        <dbReference type="Rhea" id="RHEA-COMP:10189"/>
        <dbReference type="ChEBI" id="CHEBI:57856"/>
        <dbReference type="ChEBI" id="CHEBI:59789"/>
        <dbReference type="ChEBI" id="CHEBI:74269"/>
        <dbReference type="ChEBI" id="CHEBI:74480"/>
        <dbReference type="EC" id="2.1.1.33"/>
    </reaction>
</comment>
<evidence type="ECO:0000313" key="9">
    <source>
        <dbReference type="Proteomes" id="UP000194474"/>
    </source>
</evidence>
<name>A0A1Y6G6T2_9HYPH</name>
<dbReference type="CDD" id="cd02440">
    <property type="entry name" value="AdoMet_MTases"/>
    <property type="match status" value="1"/>
</dbReference>
<feature type="binding site" evidence="7">
    <location>
        <position position="165"/>
    </location>
    <ligand>
        <name>substrate</name>
    </ligand>
</feature>
<evidence type="ECO:0000256" key="7">
    <source>
        <dbReference type="HAMAP-Rule" id="MF_01057"/>
    </source>
</evidence>
<dbReference type="PANTHER" id="PTHR23417:SF14">
    <property type="entry name" value="PENTACOTRIPEPTIDE-REPEAT REGION OF PRORP DOMAIN-CONTAINING PROTEIN"/>
    <property type="match status" value="1"/>
</dbReference>
<evidence type="ECO:0000256" key="4">
    <source>
        <dbReference type="ARBA" id="ARBA00022679"/>
    </source>
</evidence>
<comment type="caution">
    <text evidence="7">Lacks conserved residue(s) required for the propagation of feature annotation.</text>
</comment>
<dbReference type="InterPro" id="IPR055361">
    <property type="entry name" value="tRNA_methyltr_TrmB_bact"/>
</dbReference>
<feature type="binding site" evidence="7">
    <location>
        <position position="87"/>
    </location>
    <ligand>
        <name>S-adenosyl-L-methionine</name>
        <dbReference type="ChEBI" id="CHEBI:59789"/>
    </ligand>
</feature>
<evidence type="ECO:0000256" key="6">
    <source>
        <dbReference type="ARBA" id="ARBA00022694"/>
    </source>
</evidence>
<gene>
    <name evidence="7" type="primary">trmB</name>
    <name evidence="8" type="ORF">SAMN06295905_3108</name>
</gene>
<evidence type="ECO:0000256" key="3">
    <source>
        <dbReference type="ARBA" id="ARBA00022603"/>
    </source>
</evidence>
<keyword evidence="9" id="KW-1185">Reference proteome</keyword>
<feature type="binding site" evidence="7">
    <location>
        <position position="161"/>
    </location>
    <ligand>
        <name>S-adenosyl-L-methionine</name>
        <dbReference type="ChEBI" id="CHEBI:59789"/>
    </ligand>
</feature>
<dbReference type="InterPro" id="IPR003358">
    <property type="entry name" value="tRNA_(Gua-N-7)_MeTrfase_Trmb"/>
</dbReference>
<comment type="similarity">
    <text evidence="7">Belongs to the class I-like SAM-binding methyltransferase superfamily. TrmB family.</text>
</comment>
<dbReference type="Gene3D" id="3.40.50.150">
    <property type="entry name" value="Vaccinia Virus protein VP39"/>
    <property type="match status" value="1"/>
</dbReference>
<dbReference type="SUPFAM" id="SSF53335">
    <property type="entry name" value="S-adenosyl-L-methionine-dependent methyltransferases"/>
    <property type="match status" value="1"/>
</dbReference>
<keyword evidence="3 7" id="KW-0489">Methyltransferase</keyword>
<protein>
    <recommendedName>
        <fullName evidence="7">tRNA (guanine-N(7)-)-methyltransferase</fullName>
        <ecNumber evidence="7">2.1.1.33</ecNumber>
    </recommendedName>
    <alternativeName>
        <fullName evidence="7">tRNA (guanine(46)-N(7))-methyltransferase</fullName>
    </alternativeName>
    <alternativeName>
        <fullName evidence="7">tRNA(m7G46)-methyltransferase</fullName>
    </alternativeName>
</protein>
<organism evidence="8 9">
    <name type="scientific">Devosia lucknowensis</name>
    <dbReference type="NCBI Taxonomy" id="1096929"/>
    <lineage>
        <taxon>Bacteria</taxon>
        <taxon>Pseudomonadati</taxon>
        <taxon>Pseudomonadota</taxon>
        <taxon>Alphaproteobacteria</taxon>
        <taxon>Hyphomicrobiales</taxon>
        <taxon>Devosiaceae</taxon>
        <taxon>Devosia</taxon>
    </lineage>
</organism>
<dbReference type="PANTHER" id="PTHR23417">
    <property type="entry name" value="3-DEOXY-D-MANNO-OCTULOSONIC-ACID TRANSFERASE/TRNA GUANINE-N 7 - -METHYLTRANSFERASE"/>
    <property type="match status" value="1"/>
</dbReference>
<sequence>MIDPRPLFREWRRRGLTYSAAGTMTDHELPKTRSGEPRAFFGRRSGKKLHDGQKAQVAALLPQVELQLNGACDPQTLFPHANKIVIEIGYGGGEHLARKAVEEPDTGFIGCEVFTGGIGKMVQAIEAGGLENVRLFTDDALKLLVALPDASVDAVYLLYPDPWPKSRHHKRRFVSPTTLDQLARVIRPGGTFFFASDIEDYADWTLAHIVREPRFGFEANEPGSWHIPYPGWQPTRYEQKARREGRMVSFYFSFVRKAV</sequence>
<keyword evidence="4 7" id="KW-0808">Transferase</keyword>